<dbReference type="Proteomes" id="UP000242450">
    <property type="component" value="Chromosome 1"/>
</dbReference>
<sequence length="98" mass="11140">NCSPPQTDLILKVTLPESDLEKSFSYWYNLLGMKVYEKDEKKQRTLLKELSGDLIKWENWGILTLLVSPDTLGKATVQVIILPDPDGHEICFVGDEAF</sequence>
<keyword evidence="2" id="KW-1185">Reference proteome</keyword>
<dbReference type="OrthoDB" id="1545884at2759"/>
<protein>
    <recommendedName>
        <fullName evidence="3">Glyoxalase domain-containing protein 4</fullName>
    </recommendedName>
</protein>
<dbReference type="PANTHER" id="PTHR46466">
    <property type="entry name" value="GLYOXALASE DOMAIN-CONTAINING PROTEIN 4"/>
    <property type="match status" value="1"/>
</dbReference>
<dbReference type="Gene3D" id="3.10.180.10">
    <property type="entry name" value="2,3-Dihydroxybiphenyl 1,2-Dioxygenase, domain 1"/>
    <property type="match status" value="2"/>
</dbReference>
<reference evidence="1 2" key="1">
    <citation type="journal article" date="2018" name="Mol. Genet. Genomics">
        <title>The red deer Cervus elaphus genome CerEla1.0: sequencing, annotating, genes, and chromosomes.</title>
        <authorList>
            <person name="Bana N.A."/>
            <person name="Nyiri A."/>
            <person name="Nagy J."/>
            <person name="Frank K."/>
            <person name="Nagy T."/>
            <person name="Steger V."/>
            <person name="Schiller M."/>
            <person name="Lakatos P."/>
            <person name="Sugar L."/>
            <person name="Horn P."/>
            <person name="Barta E."/>
            <person name="Orosz L."/>
        </authorList>
    </citation>
    <scope>NUCLEOTIDE SEQUENCE [LARGE SCALE GENOMIC DNA]</scope>
    <source>
        <strain evidence="1">Hungarian</strain>
    </source>
</reference>
<dbReference type="InterPro" id="IPR043193">
    <property type="entry name" value="GLOD4"/>
</dbReference>
<dbReference type="EMBL" id="MKHE01000001">
    <property type="protein sequence ID" value="OWK17895.1"/>
    <property type="molecule type" value="Genomic_DNA"/>
</dbReference>
<comment type="caution">
    <text evidence="1">The sequence shown here is derived from an EMBL/GenBank/DDBJ whole genome shotgun (WGS) entry which is preliminary data.</text>
</comment>
<dbReference type="AlphaFoldDB" id="A0A212DI29"/>
<evidence type="ECO:0008006" key="3">
    <source>
        <dbReference type="Google" id="ProtNLM"/>
    </source>
</evidence>
<feature type="non-terminal residue" evidence="1">
    <location>
        <position position="1"/>
    </location>
</feature>
<dbReference type="Pfam" id="PF21701">
    <property type="entry name" value="GLOD4_C"/>
    <property type="match status" value="1"/>
</dbReference>
<proteinExistence type="predicted"/>
<dbReference type="PANTHER" id="PTHR46466:SF1">
    <property type="entry name" value="GLYOXALASE DOMAIN-CONTAINING PROTEIN 4"/>
    <property type="match status" value="1"/>
</dbReference>
<dbReference type="SUPFAM" id="SSF54593">
    <property type="entry name" value="Glyoxalase/Bleomycin resistance protein/Dihydroxybiphenyl dioxygenase"/>
    <property type="match status" value="1"/>
</dbReference>
<evidence type="ECO:0000313" key="1">
    <source>
        <dbReference type="EMBL" id="OWK17895.1"/>
    </source>
</evidence>
<name>A0A212DI29_CEREH</name>
<organism evidence="1 2">
    <name type="scientific">Cervus elaphus hippelaphus</name>
    <name type="common">European red deer</name>
    <dbReference type="NCBI Taxonomy" id="46360"/>
    <lineage>
        <taxon>Eukaryota</taxon>
        <taxon>Metazoa</taxon>
        <taxon>Chordata</taxon>
        <taxon>Craniata</taxon>
        <taxon>Vertebrata</taxon>
        <taxon>Euteleostomi</taxon>
        <taxon>Mammalia</taxon>
        <taxon>Eutheria</taxon>
        <taxon>Laurasiatheria</taxon>
        <taxon>Artiodactyla</taxon>
        <taxon>Ruminantia</taxon>
        <taxon>Pecora</taxon>
        <taxon>Cervidae</taxon>
        <taxon>Cervinae</taxon>
        <taxon>Cervus</taxon>
    </lineage>
</organism>
<dbReference type="InterPro" id="IPR029068">
    <property type="entry name" value="Glyas_Bleomycin-R_OHBP_Dase"/>
</dbReference>
<gene>
    <name evidence="1" type="ORF">Celaphus_00009231</name>
</gene>
<evidence type="ECO:0000313" key="2">
    <source>
        <dbReference type="Proteomes" id="UP000242450"/>
    </source>
</evidence>
<accession>A0A212DI29</accession>